<dbReference type="GO" id="GO:0110001">
    <property type="term" value="C:toxin-antitoxin complex"/>
    <property type="evidence" value="ECO:0007669"/>
    <property type="project" value="InterPro"/>
</dbReference>
<dbReference type="PANTHER" id="PTHR34139:SF1">
    <property type="entry name" value="RNASE MJ1380-RELATED"/>
    <property type="match status" value="1"/>
</dbReference>
<keyword evidence="4" id="KW-0547">Nucleotide-binding</keyword>
<dbReference type="AlphaFoldDB" id="A0A157ZHI1"/>
<keyword evidence="1" id="KW-0597">Phosphoprotein</keyword>
<dbReference type="Pfam" id="PF01934">
    <property type="entry name" value="HepT-like"/>
    <property type="match status" value="1"/>
</dbReference>
<dbReference type="Proteomes" id="UP000054903">
    <property type="component" value="Unassembled WGS sequence"/>
</dbReference>
<evidence type="ECO:0000256" key="3">
    <source>
        <dbReference type="ARBA" id="ARBA00022722"/>
    </source>
</evidence>
<evidence type="ECO:0000313" key="6">
    <source>
        <dbReference type="EMBL" id="SAK44963.1"/>
    </source>
</evidence>
<keyword evidence="5" id="KW-0378">Hydrolase</keyword>
<dbReference type="OrthoDB" id="4829434at2"/>
<evidence type="ECO:0000256" key="4">
    <source>
        <dbReference type="ARBA" id="ARBA00022741"/>
    </source>
</evidence>
<evidence type="ECO:0000256" key="5">
    <source>
        <dbReference type="ARBA" id="ARBA00022801"/>
    </source>
</evidence>
<gene>
    <name evidence="6" type="ORF">AWB77_00774</name>
</gene>
<evidence type="ECO:0000313" key="7">
    <source>
        <dbReference type="Proteomes" id="UP000054903"/>
    </source>
</evidence>
<evidence type="ECO:0000256" key="1">
    <source>
        <dbReference type="ARBA" id="ARBA00022553"/>
    </source>
</evidence>
<dbReference type="GO" id="GO:0000166">
    <property type="term" value="F:nucleotide binding"/>
    <property type="evidence" value="ECO:0007669"/>
    <property type="project" value="UniProtKB-KW"/>
</dbReference>
<dbReference type="RefSeq" id="WP_061133007.1">
    <property type="nucleotide sequence ID" value="NZ_FCNX02000001.1"/>
</dbReference>
<sequence length="125" mass="14162">MNAKQRQLRLGDYIEHMLDASETAFGYVENVDKSDFTNSRMIQQAVILNLIIIGEAAVQIENEFPAFAAANPDVPWRKLRGMRNRMTHGYFETNLDIVWETVKTALPELVRQLSPHCGGNANQSI</sequence>
<protein>
    <recommendedName>
        <fullName evidence="8">DUF86 domain-containing protein</fullName>
    </recommendedName>
</protein>
<dbReference type="GO" id="GO:0016787">
    <property type="term" value="F:hydrolase activity"/>
    <property type="evidence" value="ECO:0007669"/>
    <property type="project" value="UniProtKB-KW"/>
</dbReference>
<comment type="caution">
    <text evidence="6">The sequence shown here is derived from an EMBL/GenBank/DDBJ whole genome shotgun (WGS) entry which is preliminary data.</text>
</comment>
<accession>A0A157ZHI1</accession>
<evidence type="ECO:0008006" key="8">
    <source>
        <dbReference type="Google" id="ProtNLM"/>
    </source>
</evidence>
<name>A0A157ZHI1_9BURK</name>
<keyword evidence="7" id="KW-1185">Reference proteome</keyword>
<dbReference type="PANTHER" id="PTHR34139">
    <property type="entry name" value="UPF0331 PROTEIN MJ0127"/>
    <property type="match status" value="1"/>
</dbReference>
<dbReference type="InterPro" id="IPR051813">
    <property type="entry name" value="HepT_RNase_toxin"/>
</dbReference>
<dbReference type="EMBL" id="FCNX02000001">
    <property type="protein sequence ID" value="SAK44963.1"/>
    <property type="molecule type" value="Genomic_DNA"/>
</dbReference>
<reference evidence="6" key="1">
    <citation type="submission" date="2016-01" db="EMBL/GenBank/DDBJ databases">
        <authorList>
            <person name="Peeters C."/>
        </authorList>
    </citation>
    <scope>NUCLEOTIDE SEQUENCE</scope>
    <source>
        <strain evidence="6">LMG 29320</strain>
    </source>
</reference>
<dbReference type="InterPro" id="IPR008201">
    <property type="entry name" value="HepT-like"/>
</dbReference>
<proteinExistence type="predicted"/>
<dbReference type="GO" id="GO:0004540">
    <property type="term" value="F:RNA nuclease activity"/>
    <property type="evidence" value="ECO:0007669"/>
    <property type="project" value="InterPro"/>
</dbReference>
<keyword evidence="2" id="KW-1277">Toxin-antitoxin system</keyword>
<dbReference type="STRING" id="1777138.AWB77_00774"/>
<evidence type="ECO:0000256" key="2">
    <source>
        <dbReference type="ARBA" id="ARBA00022649"/>
    </source>
</evidence>
<organism evidence="6 7">
    <name type="scientific">Caballeronia fortuita</name>
    <dbReference type="NCBI Taxonomy" id="1777138"/>
    <lineage>
        <taxon>Bacteria</taxon>
        <taxon>Pseudomonadati</taxon>
        <taxon>Pseudomonadota</taxon>
        <taxon>Betaproteobacteria</taxon>
        <taxon>Burkholderiales</taxon>
        <taxon>Burkholderiaceae</taxon>
        <taxon>Caballeronia</taxon>
    </lineage>
</organism>
<keyword evidence="3" id="KW-0540">Nuclease</keyword>